<dbReference type="Proteomes" id="UP000183567">
    <property type="component" value="Unassembled WGS sequence"/>
</dbReference>
<feature type="compositionally biased region" description="Basic and acidic residues" evidence="1">
    <location>
        <begin position="102"/>
        <end position="113"/>
    </location>
</feature>
<keyword evidence="3" id="KW-1185">Reference proteome</keyword>
<name>A0A1J8R9N8_9AGAM</name>
<proteinExistence type="predicted"/>
<sequence length="206" mass="23684">MTYGAALKFSVHDSGGVTSYKPPSDTTDRYIKRRRPSHITDKVENMPRPTRPARVTQDSIKCERLCHEQSLFTRPLLPEIWLPSITRDEVQMSRPFSIGTTKPRDMMERDRISTAEQDWSSLDRDQNRERTPSNTKTEARVSFISIPQKQEKHWLPSPRFTVPVRHSRSSEGLRPPPPFTSRPIVTKKSFTFDDDASLLSPGFTEG</sequence>
<comment type="caution">
    <text evidence="2">The sequence shown here is derived from an EMBL/GenBank/DDBJ whole genome shotgun (WGS) entry which is preliminary data.</text>
</comment>
<dbReference type="AlphaFoldDB" id="A0A1J8R9N8"/>
<feature type="compositionally biased region" description="Basic and acidic residues" evidence="1">
    <location>
        <begin position="121"/>
        <end position="131"/>
    </location>
</feature>
<evidence type="ECO:0000256" key="1">
    <source>
        <dbReference type="SAM" id="MobiDB-lite"/>
    </source>
</evidence>
<evidence type="ECO:0000313" key="2">
    <source>
        <dbReference type="EMBL" id="OJA18466.1"/>
    </source>
</evidence>
<reference evidence="2 3" key="1">
    <citation type="submission" date="2016-03" db="EMBL/GenBank/DDBJ databases">
        <title>Comparative genomics of the ectomycorrhizal sister species Rhizopogon vinicolor and Rhizopogon vesiculosus (Basidiomycota: Boletales) reveals a divergence of the mating type B locus.</title>
        <authorList>
            <person name="Mujic A.B."/>
            <person name="Kuo A."/>
            <person name="Tritt A."/>
            <person name="Lipzen A."/>
            <person name="Chen C."/>
            <person name="Johnson J."/>
            <person name="Sharma A."/>
            <person name="Barry K."/>
            <person name="Grigoriev I.V."/>
            <person name="Spatafora J.W."/>
        </authorList>
    </citation>
    <scope>NUCLEOTIDE SEQUENCE [LARGE SCALE GENOMIC DNA]</scope>
    <source>
        <strain evidence="2 3">AM-OR11-056</strain>
    </source>
</reference>
<feature type="region of interest" description="Disordered" evidence="1">
    <location>
        <begin position="165"/>
        <end position="184"/>
    </location>
</feature>
<protein>
    <submittedName>
        <fullName evidence="2">Uncharacterized protein</fullName>
    </submittedName>
</protein>
<evidence type="ECO:0000313" key="3">
    <source>
        <dbReference type="Proteomes" id="UP000183567"/>
    </source>
</evidence>
<feature type="region of interest" description="Disordered" evidence="1">
    <location>
        <begin position="96"/>
        <end position="138"/>
    </location>
</feature>
<gene>
    <name evidence="2" type="ORF">AZE42_04970</name>
</gene>
<accession>A0A1J8R9N8</accession>
<organism evidence="2 3">
    <name type="scientific">Rhizopogon vesiculosus</name>
    <dbReference type="NCBI Taxonomy" id="180088"/>
    <lineage>
        <taxon>Eukaryota</taxon>
        <taxon>Fungi</taxon>
        <taxon>Dikarya</taxon>
        <taxon>Basidiomycota</taxon>
        <taxon>Agaricomycotina</taxon>
        <taxon>Agaricomycetes</taxon>
        <taxon>Agaricomycetidae</taxon>
        <taxon>Boletales</taxon>
        <taxon>Suillineae</taxon>
        <taxon>Rhizopogonaceae</taxon>
        <taxon>Rhizopogon</taxon>
    </lineage>
</organism>
<dbReference type="EMBL" id="LVVM01001479">
    <property type="protein sequence ID" value="OJA18466.1"/>
    <property type="molecule type" value="Genomic_DNA"/>
</dbReference>